<evidence type="ECO:0000256" key="2">
    <source>
        <dbReference type="SAM" id="Phobius"/>
    </source>
</evidence>
<keyword evidence="2" id="KW-0472">Membrane</keyword>
<dbReference type="InterPro" id="IPR027417">
    <property type="entry name" value="P-loop_NTPase"/>
</dbReference>
<dbReference type="RefSeq" id="WP_188381934.1">
    <property type="nucleotide sequence ID" value="NZ_BMDI01000003.1"/>
</dbReference>
<evidence type="ECO:0000259" key="3">
    <source>
        <dbReference type="Pfam" id="PF05707"/>
    </source>
</evidence>
<feature type="region of interest" description="Disordered" evidence="1">
    <location>
        <begin position="379"/>
        <end position="419"/>
    </location>
</feature>
<dbReference type="Gene3D" id="3.40.50.300">
    <property type="entry name" value="P-loop containing nucleotide triphosphate hydrolases"/>
    <property type="match status" value="1"/>
</dbReference>
<evidence type="ECO:0000313" key="5">
    <source>
        <dbReference type="Proteomes" id="UP000642180"/>
    </source>
</evidence>
<dbReference type="EMBL" id="BMDI01000003">
    <property type="protein sequence ID" value="GGI21065.1"/>
    <property type="molecule type" value="Genomic_DNA"/>
</dbReference>
<name>A0A8J3F2D1_9BURK</name>
<feature type="domain" description="Zona occludens toxin N-terminal" evidence="3">
    <location>
        <begin position="1"/>
        <end position="188"/>
    </location>
</feature>
<dbReference type="Pfam" id="PF05707">
    <property type="entry name" value="Zot"/>
    <property type="match status" value="1"/>
</dbReference>
<sequence length="419" mass="47597">MLLFHGGLPRSGKSYESVVEHLIPAIKKGRKVYARIDGLNFEKIASLAEVTLDRCQDLLQHLTEEQTQHIEQQKFDIGSLIIIDEVQNYWPDKRQPLSAEMTKFVSEHGHQGLDILLMGQEFKDMHKLWKNRVSQKVEFRKLDMVGKAKEYRWILFKAVSPQKFVEVTKGTRPYDEKYFGTYKSFEEGAEGNQLYDDKRANVWNSKAFKLWIPLFGAVFLFAIGYLWWAFYGGGLAEQTTANLPPPPEQKQEIKVPVVAGPPPTVVITQEVLPAKEPEPQKPIDVIDGLSKKYRLRVSAILRSKNSESAMFEWYDDGLKLKERLSLFTLVKLGYTVFIDEDMRYATLTSADGRQYLATQFSTENEGRVPDAKIREVAGYPDRQGFTPPTEENRSSSAGNLADGWGVLGKAPEGVRQPGS</sequence>
<keyword evidence="5" id="KW-1185">Reference proteome</keyword>
<dbReference type="Proteomes" id="UP000642180">
    <property type="component" value="Unassembled WGS sequence"/>
</dbReference>
<protein>
    <recommendedName>
        <fullName evidence="3">Zona occludens toxin N-terminal domain-containing protein</fullName>
    </recommendedName>
</protein>
<keyword evidence="2" id="KW-0812">Transmembrane</keyword>
<evidence type="ECO:0000313" key="4">
    <source>
        <dbReference type="EMBL" id="GGI21065.1"/>
    </source>
</evidence>
<organism evidence="4 5">
    <name type="scientific">Oxalicibacterium faecigallinarum</name>
    <dbReference type="NCBI Taxonomy" id="573741"/>
    <lineage>
        <taxon>Bacteria</taxon>
        <taxon>Pseudomonadati</taxon>
        <taxon>Pseudomonadota</taxon>
        <taxon>Betaproteobacteria</taxon>
        <taxon>Burkholderiales</taxon>
        <taxon>Oxalobacteraceae</taxon>
        <taxon>Oxalicibacterium</taxon>
    </lineage>
</organism>
<comment type="caution">
    <text evidence="4">The sequence shown here is derived from an EMBL/GenBank/DDBJ whole genome shotgun (WGS) entry which is preliminary data.</text>
</comment>
<feature type="transmembrane region" description="Helical" evidence="2">
    <location>
        <begin position="208"/>
        <end position="230"/>
    </location>
</feature>
<evidence type="ECO:0000256" key="1">
    <source>
        <dbReference type="SAM" id="MobiDB-lite"/>
    </source>
</evidence>
<proteinExistence type="predicted"/>
<accession>A0A8J3F2D1</accession>
<gene>
    <name evidence="4" type="primary">gI</name>
    <name evidence="4" type="ORF">GCM10008066_27200</name>
</gene>
<dbReference type="AlphaFoldDB" id="A0A8J3F2D1"/>
<dbReference type="InterPro" id="IPR008900">
    <property type="entry name" value="Zot_N"/>
</dbReference>
<keyword evidence="2" id="KW-1133">Transmembrane helix</keyword>
<reference evidence="5" key="1">
    <citation type="journal article" date="2019" name="Int. J. Syst. Evol. Microbiol.">
        <title>The Global Catalogue of Microorganisms (GCM) 10K type strain sequencing project: providing services to taxonomists for standard genome sequencing and annotation.</title>
        <authorList>
            <consortium name="The Broad Institute Genomics Platform"/>
            <consortium name="The Broad Institute Genome Sequencing Center for Infectious Disease"/>
            <person name="Wu L."/>
            <person name="Ma J."/>
        </authorList>
    </citation>
    <scope>NUCLEOTIDE SEQUENCE [LARGE SCALE GENOMIC DNA]</scope>
    <source>
        <strain evidence="5">CCM 2767</strain>
    </source>
</reference>